<feature type="region of interest" description="Disordered" evidence="7">
    <location>
        <begin position="70"/>
        <end position="147"/>
    </location>
</feature>
<comment type="similarity">
    <text evidence="2">Belongs to the SNAPC3/SRD2 family.</text>
</comment>
<proteinExistence type="inferred from homology"/>
<dbReference type="GO" id="GO:0003681">
    <property type="term" value="F:bent DNA binding"/>
    <property type="evidence" value="ECO:0007669"/>
    <property type="project" value="TreeGrafter"/>
</dbReference>
<comment type="caution">
    <text evidence="8">The sequence shown here is derived from an EMBL/GenBank/DDBJ whole genome shotgun (WGS) entry which is preliminary data.</text>
</comment>
<comment type="subcellular location">
    <subcellularLocation>
        <location evidence="1">Nucleus</location>
    </subcellularLocation>
</comment>
<gene>
    <name evidence="8" type="ORF">INT43_000849</name>
</gene>
<keyword evidence="4" id="KW-0238">DNA-binding</keyword>
<dbReference type="Proteomes" id="UP000654370">
    <property type="component" value="Unassembled WGS sequence"/>
</dbReference>
<dbReference type="GO" id="GO:0001006">
    <property type="term" value="F:RNA polymerase III type 3 promoter sequence-specific DNA binding"/>
    <property type="evidence" value="ECO:0007669"/>
    <property type="project" value="TreeGrafter"/>
</dbReference>
<dbReference type="InterPro" id="IPR022042">
    <property type="entry name" value="snRNA-activating_su3"/>
</dbReference>
<accession>A0A8H7Q591</accession>
<evidence type="ECO:0008006" key="10">
    <source>
        <dbReference type="Google" id="ProtNLM"/>
    </source>
</evidence>
<dbReference type="GO" id="GO:0019185">
    <property type="term" value="C:snRNA-activating protein complex"/>
    <property type="evidence" value="ECO:0007669"/>
    <property type="project" value="TreeGrafter"/>
</dbReference>
<name>A0A8H7Q591_MORIS</name>
<evidence type="ECO:0000256" key="3">
    <source>
        <dbReference type="ARBA" id="ARBA00023015"/>
    </source>
</evidence>
<evidence type="ECO:0000256" key="6">
    <source>
        <dbReference type="ARBA" id="ARBA00023242"/>
    </source>
</evidence>
<evidence type="ECO:0000256" key="2">
    <source>
        <dbReference type="ARBA" id="ARBA00010410"/>
    </source>
</evidence>
<evidence type="ECO:0000256" key="1">
    <source>
        <dbReference type="ARBA" id="ARBA00004123"/>
    </source>
</evidence>
<dbReference type="OrthoDB" id="3437960at2759"/>
<dbReference type="GO" id="GO:0001046">
    <property type="term" value="F:core promoter sequence-specific DNA binding"/>
    <property type="evidence" value="ECO:0007669"/>
    <property type="project" value="TreeGrafter"/>
</dbReference>
<reference evidence="8" key="1">
    <citation type="submission" date="2020-12" db="EMBL/GenBank/DDBJ databases">
        <title>Metabolic potential, ecology and presence of endohyphal bacteria is reflected in genomic diversity of Mucoromycotina.</title>
        <authorList>
            <person name="Muszewska A."/>
            <person name="Okrasinska A."/>
            <person name="Steczkiewicz K."/>
            <person name="Drgas O."/>
            <person name="Orlowska M."/>
            <person name="Perlinska-Lenart U."/>
            <person name="Aleksandrzak-Piekarczyk T."/>
            <person name="Szatraj K."/>
            <person name="Zielenkiewicz U."/>
            <person name="Pilsyk S."/>
            <person name="Malc E."/>
            <person name="Mieczkowski P."/>
            <person name="Kruszewska J.S."/>
            <person name="Biernat P."/>
            <person name="Pawlowska J."/>
        </authorList>
    </citation>
    <scope>NUCLEOTIDE SEQUENCE</scope>
    <source>
        <strain evidence="8">WA0000067209</strain>
    </source>
</reference>
<feature type="compositionally biased region" description="Polar residues" evidence="7">
    <location>
        <begin position="211"/>
        <end position="226"/>
    </location>
</feature>
<organism evidence="8 9">
    <name type="scientific">Mortierella isabellina</name>
    <name type="common">Filamentous fungus</name>
    <name type="synonym">Umbelopsis isabellina</name>
    <dbReference type="NCBI Taxonomy" id="91625"/>
    <lineage>
        <taxon>Eukaryota</taxon>
        <taxon>Fungi</taxon>
        <taxon>Fungi incertae sedis</taxon>
        <taxon>Mucoromycota</taxon>
        <taxon>Mucoromycotina</taxon>
        <taxon>Umbelopsidomycetes</taxon>
        <taxon>Umbelopsidales</taxon>
        <taxon>Umbelopsidaceae</taxon>
        <taxon>Umbelopsis</taxon>
    </lineage>
</organism>
<sequence length="524" mass="60187">MNVKDYEGGSDPIKISEFRNKMQEVASPFSNPYLASLKVAATSNRRTEIPDDLKPSSEFFRDATLFSLLREYRHSQGPQRKNHHKNRKAKTDDNDDTDDISKETAKKTSVKKSQAKDVMPGRLIHEEDEDRDISNPHVPKKRQYLSSNKTPAIILNAKKFKKETTYRVNSINNEVTDEAESSQSNRTIENHSDQSNETVNASPMNVEVESESSSLTMLALPPTSSKPVIHSAPDSVSVNKDEEEVDELSDDSVEDESEMSQADEDEEDEEDDENASENNYIAPPDNPRIAKTSLETRYLEMAKRLDNSRLSTLRKPSASGKHVRVKDGEVVLAVAIYQEKHPTRKLQEFNVLGSQTLASLRDAITCGSDLWMDAEKTKTGRKERKITASELQRLRGLKKQYPSFFFINGCFYSDTRNKNLKGRVDDPCDAIIEWVNENDRYTQEGLGLFRKEDMQTAKFEDLEIRLNYPYLYCHQDVCKHVLIFKDLWLHGYRDELNITDYPLLTFQCRMRRNKCQMCQVWPAE</sequence>
<feature type="region of interest" description="Disordered" evidence="7">
    <location>
        <begin position="171"/>
        <end position="289"/>
    </location>
</feature>
<dbReference type="GO" id="GO:0000978">
    <property type="term" value="F:RNA polymerase II cis-regulatory region sequence-specific DNA binding"/>
    <property type="evidence" value="ECO:0007669"/>
    <property type="project" value="TreeGrafter"/>
</dbReference>
<keyword evidence="9" id="KW-1185">Reference proteome</keyword>
<feature type="compositionally biased region" description="Acidic residues" evidence="7">
    <location>
        <begin position="241"/>
        <end position="275"/>
    </location>
</feature>
<dbReference type="GO" id="GO:0042796">
    <property type="term" value="P:snRNA transcription by RNA polymerase III"/>
    <property type="evidence" value="ECO:0007669"/>
    <property type="project" value="TreeGrafter"/>
</dbReference>
<evidence type="ECO:0000313" key="9">
    <source>
        <dbReference type="Proteomes" id="UP000654370"/>
    </source>
</evidence>
<dbReference type="PANTHER" id="PTHR13421">
    <property type="entry name" value="SNRNA-ACTIVATING PROTEIN COMPLEX SUBUNIT 3"/>
    <property type="match status" value="1"/>
</dbReference>
<evidence type="ECO:0000313" key="8">
    <source>
        <dbReference type="EMBL" id="KAG2184936.1"/>
    </source>
</evidence>
<evidence type="ECO:0000256" key="5">
    <source>
        <dbReference type="ARBA" id="ARBA00023163"/>
    </source>
</evidence>
<keyword evidence="6" id="KW-0539">Nucleus</keyword>
<dbReference type="GO" id="GO:0042795">
    <property type="term" value="P:snRNA transcription by RNA polymerase II"/>
    <property type="evidence" value="ECO:0007669"/>
    <property type="project" value="TreeGrafter"/>
</dbReference>
<dbReference type="Pfam" id="PF12251">
    <property type="entry name" value="SNAPC3"/>
    <property type="match status" value="1"/>
</dbReference>
<protein>
    <recommendedName>
        <fullName evidence="10">snRNA-activating protein complex subunit 3</fullName>
    </recommendedName>
</protein>
<dbReference type="EMBL" id="JAEPQZ010000002">
    <property type="protein sequence ID" value="KAG2184936.1"/>
    <property type="molecule type" value="Genomic_DNA"/>
</dbReference>
<dbReference type="GO" id="GO:0005634">
    <property type="term" value="C:nucleus"/>
    <property type="evidence" value="ECO:0007669"/>
    <property type="project" value="UniProtKB-SubCell"/>
</dbReference>
<evidence type="ECO:0000256" key="7">
    <source>
        <dbReference type="SAM" id="MobiDB-lite"/>
    </source>
</evidence>
<dbReference type="PANTHER" id="PTHR13421:SF16">
    <property type="entry name" value="SNRNA-ACTIVATING PROTEIN COMPLEX SUBUNIT 3"/>
    <property type="match status" value="1"/>
</dbReference>
<keyword evidence="3" id="KW-0805">Transcription regulation</keyword>
<keyword evidence="5" id="KW-0804">Transcription</keyword>
<evidence type="ECO:0000256" key="4">
    <source>
        <dbReference type="ARBA" id="ARBA00023125"/>
    </source>
</evidence>
<dbReference type="AlphaFoldDB" id="A0A8H7Q591"/>